<evidence type="ECO:0000259" key="3">
    <source>
        <dbReference type="Pfam" id="PF00903"/>
    </source>
</evidence>
<comment type="similarity">
    <text evidence="1">Belongs to the cytidine and deoxycytidylate deaminase family.</text>
</comment>
<sequence>MKIYSSLTVFSTLDVEKTAEFYNKKLGFRRVDYLQSQEPHICLYRSSVEVVLIQASNGQRAIPNRELYGYGEDAYFITDAQQELQDEFEAAGVEIIERVHITDCHNLEFSICDSDGRKIIFGMKQWLTVEDKIWQELYSRAKNLTDDKKLSDFIRVGGVAAAIMTDKGNIYTGVCIDAVSSLGMCAERNAMVNMITNGESKISKIVVVKENGTVDVPCKACHGYMMQLDRDSRNIEILIDAEMWKTVMLGDLTSYWCGDKQ</sequence>
<feature type="domain" description="CMP/dCMP-type deaminase" evidence="2">
    <location>
        <begin position="158"/>
        <end position="229"/>
    </location>
</feature>
<dbReference type="InterPro" id="IPR029068">
    <property type="entry name" value="Glyas_Bleomycin-R_OHBP_Dase"/>
</dbReference>
<evidence type="ECO:0000256" key="1">
    <source>
        <dbReference type="ARBA" id="ARBA00006576"/>
    </source>
</evidence>
<dbReference type="Pfam" id="PF00383">
    <property type="entry name" value="dCMP_cyt_deam_1"/>
    <property type="match status" value="1"/>
</dbReference>
<accession>A0ABV1DA03</accession>
<evidence type="ECO:0000259" key="2">
    <source>
        <dbReference type="Pfam" id="PF00383"/>
    </source>
</evidence>
<organism evidence="4 5">
    <name type="scientific">Enterocloster hominis</name>
    <name type="common">ex Hitch et al. 2024</name>
    <dbReference type="NCBI Taxonomy" id="1917870"/>
    <lineage>
        <taxon>Bacteria</taxon>
        <taxon>Bacillati</taxon>
        <taxon>Bacillota</taxon>
        <taxon>Clostridia</taxon>
        <taxon>Lachnospirales</taxon>
        <taxon>Lachnospiraceae</taxon>
        <taxon>Enterocloster</taxon>
    </lineage>
</organism>
<dbReference type="Proteomes" id="UP001454086">
    <property type="component" value="Unassembled WGS sequence"/>
</dbReference>
<dbReference type="InterPro" id="IPR050202">
    <property type="entry name" value="Cyt/Deoxycyt_deaminase"/>
</dbReference>
<dbReference type="InterPro" id="IPR016193">
    <property type="entry name" value="Cytidine_deaminase-like"/>
</dbReference>
<dbReference type="EMBL" id="JBBMFM010000067">
    <property type="protein sequence ID" value="MEQ2426586.1"/>
    <property type="molecule type" value="Genomic_DNA"/>
</dbReference>
<evidence type="ECO:0000313" key="5">
    <source>
        <dbReference type="Proteomes" id="UP001454086"/>
    </source>
</evidence>
<proteinExistence type="inferred from homology"/>
<dbReference type="Pfam" id="PF00903">
    <property type="entry name" value="Glyoxalase"/>
    <property type="match status" value="1"/>
</dbReference>
<dbReference type="PANTHER" id="PTHR11644">
    <property type="entry name" value="CYTIDINE DEAMINASE"/>
    <property type="match status" value="1"/>
</dbReference>
<protein>
    <submittedName>
        <fullName evidence="4">VOC family protein</fullName>
    </submittedName>
</protein>
<dbReference type="SUPFAM" id="SSF54593">
    <property type="entry name" value="Glyoxalase/Bleomycin resistance protein/Dihydroxybiphenyl dioxygenase"/>
    <property type="match status" value="1"/>
</dbReference>
<dbReference type="RefSeq" id="WP_349118379.1">
    <property type="nucleotide sequence ID" value="NZ_JBBMFM010000067.1"/>
</dbReference>
<dbReference type="InterPro" id="IPR004360">
    <property type="entry name" value="Glyas_Fos-R_dOase_dom"/>
</dbReference>
<dbReference type="CDD" id="cd01283">
    <property type="entry name" value="cytidine_deaminase"/>
    <property type="match status" value="1"/>
</dbReference>
<dbReference type="PANTHER" id="PTHR11644:SF2">
    <property type="entry name" value="CYTIDINE DEAMINASE"/>
    <property type="match status" value="1"/>
</dbReference>
<dbReference type="Gene3D" id="3.40.140.10">
    <property type="entry name" value="Cytidine Deaminase, domain 2"/>
    <property type="match status" value="1"/>
</dbReference>
<dbReference type="InterPro" id="IPR002125">
    <property type="entry name" value="CMP_dCMP_dom"/>
</dbReference>
<keyword evidence="5" id="KW-1185">Reference proteome</keyword>
<dbReference type="Gene3D" id="3.10.180.10">
    <property type="entry name" value="2,3-Dihydroxybiphenyl 1,2-Dioxygenase, domain 1"/>
    <property type="match status" value="1"/>
</dbReference>
<evidence type="ECO:0000313" key="4">
    <source>
        <dbReference type="EMBL" id="MEQ2426586.1"/>
    </source>
</evidence>
<reference evidence="4 5" key="1">
    <citation type="submission" date="2024-03" db="EMBL/GenBank/DDBJ databases">
        <title>Human intestinal bacterial collection.</title>
        <authorList>
            <person name="Pauvert C."/>
            <person name="Hitch T.C.A."/>
            <person name="Clavel T."/>
        </authorList>
    </citation>
    <scope>NUCLEOTIDE SEQUENCE [LARGE SCALE GENOMIC DNA]</scope>
    <source>
        <strain evidence="4 5">CLA-SR-H021</strain>
    </source>
</reference>
<gene>
    <name evidence="4" type="ORF">WMQ36_16565</name>
</gene>
<comment type="caution">
    <text evidence="4">The sequence shown here is derived from an EMBL/GenBank/DDBJ whole genome shotgun (WGS) entry which is preliminary data.</text>
</comment>
<dbReference type="SUPFAM" id="SSF53927">
    <property type="entry name" value="Cytidine deaminase-like"/>
    <property type="match status" value="1"/>
</dbReference>
<feature type="domain" description="Glyoxalase/fosfomycin resistance/dioxygenase" evidence="3">
    <location>
        <begin position="13"/>
        <end position="118"/>
    </location>
</feature>
<name>A0ABV1DA03_9FIRM</name>